<dbReference type="Gene3D" id="3.80.10.10">
    <property type="entry name" value="Ribonuclease Inhibitor"/>
    <property type="match status" value="1"/>
</dbReference>
<reference evidence="1 2" key="1">
    <citation type="journal article" date="2018" name="BMC Genomics">
        <title>The genome of Naegleria lovaniensis, the basis for a comparative approach to unravel pathogenicity factors of the human pathogenic amoeba N. fowleri.</title>
        <authorList>
            <person name="Liechti N."/>
            <person name="Schurch N."/>
            <person name="Bruggmann R."/>
            <person name="Wittwer M."/>
        </authorList>
    </citation>
    <scope>NUCLEOTIDE SEQUENCE [LARGE SCALE GENOMIC DNA]</scope>
    <source>
        <strain evidence="1 2">ATCC 30569</strain>
    </source>
</reference>
<dbReference type="AlphaFoldDB" id="A0AA88GG04"/>
<protein>
    <submittedName>
        <fullName evidence="1">Uncharacterized protein</fullName>
    </submittedName>
</protein>
<comment type="caution">
    <text evidence="1">The sequence shown here is derived from an EMBL/GenBank/DDBJ whole genome shotgun (WGS) entry which is preliminary data.</text>
</comment>
<evidence type="ECO:0000313" key="1">
    <source>
        <dbReference type="EMBL" id="KAG2378699.1"/>
    </source>
</evidence>
<dbReference type="Proteomes" id="UP000816034">
    <property type="component" value="Unassembled WGS sequence"/>
</dbReference>
<dbReference type="InterPro" id="IPR032675">
    <property type="entry name" value="LRR_dom_sf"/>
</dbReference>
<dbReference type="EMBL" id="PYSW02000031">
    <property type="protein sequence ID" value="KAG2378699.1"/>
    <property type="molecule type" value="Genomic_DNA"/>
</dbReference>
<keyword evidence="2" id="KW-1185">Reference proteome</keyword>
<organism evidence="1 2">
    <name type="scientific">Naegleria lovaniensis</name>
    <name type="common">Amoeba</name>
    <dbReference type="NCBI Taxonomy" id="51637"/>
    <lineage>
        <taxon>Eukaryota</taxon>
        <taxon>Discoba</taxon>
        <taxon>Heterolobosea</taxon>
        <taxon>Tetramitia</taxon>
        <taxon>Eutetramitia</taxon>
        <taxon>Vahlkampfiidae</taxon>
        <taxon>Naegleria</taxon>
    </lineage>
</organism>
<dbReference type="GeneID" id="68100301"/>
<gene>
    <name evidence="1" type="ORF">C9374_007847</name>
</gene>
<evidence type="ECO:0000313" key="2">
    <source>
        <dbReference type="Proteomes" id="UP000816034"/>
    </source>
</evidence>
<name>A0AA88GG04_NAELO</name>
<dbReference type="SUPFAM" id="SSF52047">
    <property type="entry name" value="RNI-like"/>
    <property type="match status" value="1"/>
</dbReference>
<sequence length="256" mass="29559">MFKRLFNSKKIEFLTLQSTNIITKDIPSKRISPLTSLKLIGVHVKTEQLRIICNRLKNLTELTLIGTHIDQRAGQIISNSKLKNLTQLTIGDFIGSESAEHYLSKEGIMNVLKSGISWKELTFVSSERYDHMICSSTCKYLSHLQNLAHLEIGVDNDGFIELCNFEPNNLKHFCNYASETSEISEYAIQKFCDTFQNLTFLKLRNTKLGPGCMYHISKLPNLTDLQLERTYVDTESFKHFKYERSKITYSWLCRLV</sequence>
<dbReference type="RefSeq" id="XP_044545961.1">
    <property type="nucleotide sequence ID" value="XM_044697857.1"/>
</dbReference>
<proteinExistence type="predicted"/>
<accession>A0AA88GG04</accession>